<organism evidence="3 4">
    <name type="scientific">Halopseudomonas phragmitis</name>
    <dbReference type="NCBI Taxonomy" id="1931241"/>
    <lineage>
        <taxon>Bacteria</taxon>
        <taxon>Pseudomonadati</taxon>
        <taxon>Pseudomonadota</taxon>
        <taxon>Gammaproteobacteria</taxon>
        <taxon>Pseudomonadales</taxon>
        <taxon>Pseudomonadaceae</taxon>
        <taxon>Halopseudomonas</taxon>
    </lineage>
</organism>
<dbReference type="Pfam" id="PF19878">
    <property type="entry name" value="DUF6351"/>
    <property type="match status" value="1"/>
</dbReference>
<dbReference type="InterPro" id="IPR045556">
    <property type="entry name" value="DUF6351"/>
</dbReference>
<proteinExistence type="predicted"/>
<evidence type="ECO:0000313" key="3">
    <source>
        <dbReference type="EMBL" id="AQZ94769.1"/>
    </source>
</evidence>
<dbReference type="SUPFAM" id="SSF53474">
    <property type="entry name" value="alpha/beta-Hydrolases"/>
    <property type="match status" value="1"/>
</dbReference>
<name>A0A1V0B4A6_9GAMM</name>
<reference evidence="3 4" key="1">
    <citation type="submission" date="2017-03" db="EMBL/GenBank/DDBJ databases">
        <title>Complete genome sequence of the novel DNRA strain Pseudomonas sp. S-6-2 isolated from Chinese polluted river sediment. Journal of Biotechnology.</title>
        <authorList>
            <person name="Li J."/>
            <person name="Xiang F."/>
            <person name="Wang L."/>
            <person name="Xi L."/>
            <person name="Liu J."/>
        </authorList>
    </citation>
    <scope>NUCLEOTIDE SEQUENCE [LARGE SCALE GENOMIC DNA]</scope>
    <source>
        <strain evidence="3 4">S-6-2</strain>
    </source>
</reference>
<dbReference type="KEGG" id="ppha:BVH74_08415"/>
<evidence type="ECO:0000259" key="2">
    <source>
        <dbReference type="Pfam" id="PF19878"/>
    </source>
</evidence>
<protein>
    <recommendedName>
        <fullName evidence="2">DUF6351 domain-containing protein</fullName>
    </recommendedName>
</protein>
<keyword evidence="1" id="KW-0732">Signal</keyword>
<evidence type="ECO:0000256" key="1">
    <source>
        <dbReference type="SAM" id="SignalP"/>
    </source>
</evidence>
<dbReference type="STRING" id="1931241.BVH74_08415"/>
<feature type="signal peptide" evidence="1">
    <location>
        <begin position="1"/>
        <end position="24"/>
    </location>
</feature>
<dbReference type="AlphaFoldDB" id="A0A1V0B4A6"/>
<dbReference type="InterPro" id="IPR029058">
    <property type="entry name" value="AB_hydrolase_fold"/>
</dbReference>
<keyword evidence="4" id="KW-1185">Reference proteome</keyword>
<sequence>MMSRHGFAVALGILGLSLVSQSWADTPTNASQISLSVLSSAPDQISGSDVLLGLEGDPELLQRALGNLEFRVNQHPVQPLRLTQRDGRLEVLIDGLNIGRNQLELHHQRLGQLHELTLTSYPLSGPIFSGPQQFPFVCTVTSELERQPLVDSDQPPGFPVHDDTGALVGYSNDCMIEAYVDWLYRTTEGRYQPLPEDGSYPEDVATTVLTDGREVDFIVRREIGTINRFIYSFATLAHFEDAPSGLSTDLWNGRLLFHFEGGVGVGHSQGRVTRRSLEPEALGLGYAVIYSSGTRTSTHYNLQLGGETALMTKEHFIKRFGVPDYTVAIGGSGGGIQQYIYAQNHPGLIDAGVPQYAYPDMVTQMIHGLDCELLEHFMDVTDKNNRRWRTTTNRSLLVGLNAVAHFLDPFALGKLLLGYSSAPGMSECVPGWRGLTPLVLNPHYGRARNQELMQPEKLMSTVRWTHYQDLRNIYGVDEQGEPRTLYDNVGVQYGLRALTDGKITPEEFLRLNALVGGWKRPADMVQEGYPFIGSLPHVLASPSRRFDAWSRRNMTLSPDHITPAPRTVGDPEAIRAAYRSGLVFEGQLDIPLIDWRHYLEDVLDMHNSHQSFSARQRIINRMGHADHQLIWFTDTRPTDISNPLRPRANKEANHTWLALEVLHEWLMNIRANPHLSIAENRPANALDSCFDADGALIAAGDDVWAGKLDDQPPGACSQIFPTYTTSRMVAGGPIEGGIFKCALKSVDTALNDGTYGHWRPDAYQAARLKEIFPDGVCDYTQPDQGRPHD</sequence>
<dbReference type="RefSeq" id="WP_080049622.1">
    <property type="nucleotide sequence ID" value="NZ_CP020100.1"/>
</dbReference>
<feature type="chain" id="PRO_5012437263" description="DUF6351 domain-containing protein" evidence="1">
    <location>
        <begin position="25"/>
        <end position="789"/>
    </location>
</feature>
<evidence type="ECO:0000313" key="4">
    <source>
        <dbReference type="Proteomes" id="UP000243488"/>
    </source>
</evidence>
<gene>
    <name evidence="3" type="ORF">BVH74_08415</name>
</gene>
<feature type="domain" description="DUF6351" evidence="2">
    <location>
        <begin position="35"/>
        <end position="786"/>
    </location>
</feature>
<dbReference type="Proteomes" id="UP000243488">
    <property type="component" value="Chromosome"/>
</dbReference>
<dbReference type="EMBL" id="CP020100">
    <property type="protein sequence ID" value="AQZ94769.1"/>
    <property type="molecule type" value="Genomic_DNA"/>
</dbReference>
<accession>A0A1V0B4A6</accession>